<dbReference type="Gene3D" id="3.30.70.360">
    <property type="match status" value="1"/>
</dbReference>
<dbReference type="EMBL" id="KZ348793">
    <property type="protein sequence ID" value="PIO65717.1"/>
    <property type="molecule type" value="Genomic_DNA"/>
</dbReference>
<dbReference type="Proteomes" id="UP000230423">
    <property type="component" value="Unassembled WGS sequence"/>
</dbReference>
<dbReference type="PANTHER" id="PTHR45892:SF1">
    <property type="entry name" value="AMINOACYLASE-1"/>
    <property type="match status" value="1"/>
</dbReference>
<reference evidence="2 3" key="1">
    <citation type="submission" date="2015-09" db="EMBL/GenBank/DDBJ databases">
        <title>Draft genome of the parasitic nematode Teladorsagia circumcincta isolate WARC Sus (inbred).</title>
        <authorList>
            <person name="Mitreva M."/>
        </authorList>
    </citation>
    <scope>NUCLEOTIDE SEQUENCE [LARGE SCALE GENOMIC DNA]</scope>
    <source>
        <strain evidence="2 3">S</strain>
    </source>
</reference>
<proteinExistence type="predicted"/>
<dbReference type="Pfam" id="PF07687">
    <property type="entry name" value="M20_dimer"/>
    <property type="match status" value="1"/>
</dbReference>
<dbReference type="InterPro" id="IPR011650">
    <property type="entry name" value="Peptidase_M20_dimer"/>
</dbReference>
<protein>
    <recommendedName>
        <fullName evidence="1">Peptidase M20 dimerisation domain-containing protein</fullName>
    </recommendedName>
</protein>
<sequence>MNEALKFREQQRRLLGADSRLTLGDVTTLNLTILNGGVQANVLPEKFEAYFDIRITPTTDFDEFERMLGKWCKDAGEGVTYEFISKDTNRNMTPTSADDPWWSAFEKSLKDKQCKFTKEIFSAATDSRFIRE</sequence>
<dbReference type="PANTHER" id="PTHR45892">
    <property type="entry name" value="AMINOACYLASE-1"/>
    <property type="match status" value="1"/>
</dbReference>
<keyword evidence="3" id="KW-1185">Reference proteome</keyword>
<dbReference type="InterPro" id="IPR036264">
    <property type="entry name" value="Bact_exopeptidase_dim_dom"/>
</dbReference>
<accession>A0A2G9U626</accession>
<gene>
    <name evidence="2" type="ORF">TELCIR_12595</name>
</gene>
<evidence type="ECO:0000313" key="2">
    <source>
        <dbReference type="EMBL" id="PIO65717.1"/>
    </source>
</evidence>
<dbReference type="GO" id="GO:0004046">
    <property type="term" value="F:aminoacylase activity"/>
    <property type="evidence" value="ECO:0007669"/>
    <property type="project" value="TreeGrafter"/>
</dbReference>
<evidence type="ECO:0000259" key="1">
    <source>
        <dbReference type="Pfam" id="PF07687"/>
    </source>
</evidence>
<dbReference type="SUPFAM" id="SSF55031">
    <property type="entry name" value="Bacterial exopeptidase dimerisation domain"/>
    <property type="match status" value="1"/>
</dbReference>
<feature type="domain" description="Peptidase M20 dimerisation" evidence="1">
    <location>
        <begin position="26"/>
        <end position="77"/>
    </location>
</feature>
<dbReference type="InterPro" id="IPR052083">
    <property type="entry name" value="Aminoacylase-1_M20A"/>
</dbReference>
<dbReference type="OrthoDB" id="3064516at2759"/>
<dbReference type="Gene3D" id="1.10.150.900">
    <property type="match status" value="1"/>
</dbReference>
<feature type="non-terminal residue" evidence="2">
    <location>
        <position position="132"/>
    </location>
</feature>
<organism evidence="2 3">
    <name type="scientific">Teladorsagia circumcincta</name>
    <name type="common">Brown stomach worm</name>
    <name type="synonym">Ostertagia circumcincta</name>
    <dbReference type="NCBI Taxonomy" id="45464"/>
    <lineage>
        <taxon>Eukaryota</taxon>
        <taxon>Metazoa</taxon>
        <taxon>Ecdysozoa</taxon>
        <taxon>Nematoda</taxon>
        <taxon>Chromadorea</taxon>
        <taxon>Rhabditida</taxon>
        <taxon>Rhabditina</taxon>
        <taxon>Rhabditomorpha</taxon>
        <taxon>Strongyloidea</taxon>
        <taxon>Trichostrongylidae</taxon>
        <taxon>Teladorsagia</taxon>
    </lineage>
</organism>
<dbReference type="AlphaFoldDB" id="A0A2G9U626"/>
<name>A0A2G9U626_TELCI</name>
<evidence type="ECO:0000313" key="3">
    <source>
        <dbReference type="Proteomes" id="UP000230423"/>
    </source>
</evidence>